<protein>
    <submittedName>
        <fullName evidence="2">Uncharacterized protein LOC112058566</fullName>
    </submittedName>
</protein>
<dbReference type="PANTHER" id="PTHR35263:SF1">
    <property type="entry name" value="TESTIS-EXPRESSED PROTEIN 49"/>
    <property type="match status" value="1"/>
</dbReference>
<evidence type="ECO:0000313" key="2">
    <source>
        <dbReference type="RefSeq" id="XP_023955244.2"/>
    </source>
</evidence>
<dbReference type="RefSeq" id="XP_023955244.2">
    <property type="nucleotide sequence ID" value="XM_024099476.2"/>
</dbReference>
<sequence length="151" mass="17483">MEFFGISLYGPQNYIKDQLNDNYHEPRSKAEVKPLMEKVINSSSLPIKLSRPDINTIRIVDIYIGRVDGFAYGSTQRFMKMKRKGVIKPVGPADMYRLPSTSSYEYGWWQHDPAITSSDWHVTSIRYPQPVSPYSRVLDVVKKNNKYATLF</sequence>
<dbReference type="OrthoDB" id="7085216at2759"/>
<dbReference type="Proteomes" id="UP001652582">
    <property type="component" value="Chromosome 4"/>
</dbReference>
<accession>A0A6J1PBU9</accession>
<keyword evidence="1" id="KW-1185">Reference proteome</keyword>
<organism evidence="1 2">
    <name type="scientific">Bicyclus anynana</name>
    <name type="common">Squinting bush brown butterfly</name>
    <dbReference type="NCBI Taxonomy" id="110368"/>
    <lineage>
        <taxon>Eukaryota</taxon>
        <taxon>Metazoa</taxon>
        <taxon>Ecdysozoa</taxon>
        <taxon>Arthropoda</taxon>
        <taxon>Hexapoda</taxon>
        <taxon>Insecta</taxon>
        <taxon>Pterygota</taxon>
        <taxon>Neoptera</taxon>
        <taxon>Endopterygota</taxon>
        <taxon>Lepidoptera</taxon>
        <taxon>Glossata</taxon>
        <taxon>Ditrysia</taxon>
        <taxon>Papilionoidea</taxon>
        <taxon>Nymphalidae</taxon>
        <taxon>Satyrinae</taxon>
        <taxon>Satyrini</taxon>
        <taxon>Mycalesina</taxon>
        <taxon>Bicyclus</taxon>
    </lineage>
</organism>
<proteinExistence type="predicted"/>
<dbReference type="KEGG" id="bany:112058566"/>
<dbReference type="Pfam" id="PF22593">
    <property type="entry name" value="SPMIP11"/>
    <property type="match status" value="1"/>
</dbReference>
<dbReference type="GeneID" id="112058566"/>
<dbReference type="AlphaFoldDB" id="A0A6J1PBU9"/>
<name>A0A6J1PBU9_BICAN</name>
<evidence type="ECO:0000313" key="1">
    <source>
        <dbReference type="Proteomes" id="UP001652582"/>
    </source>
</evidence>
<reference evidence="2" key="1">
    <citation type="submission" date="2025-08" db="UniProtKB">
        <authorList>
            <consortium name="RefSeq"/>
        </authorList>
    </citation>
    <scope>IDENTIFICATION</scope>
</reference>
<gene>
    <name evidence="2" type="primary">LOC112058566</name>
</gene>
<dbReference type="InterPro" id="IPR038775">
    <property type="entry name" value="SPMIP11"/>
</dbReference>
<dbReference type="PANTHER" id="PTHR35263">
    <property type="entry name" value="TESTIS-EXPRESSED PROTEIN 49"/>
    <property type="match status" value="1"/>
</dbReference>